<gene>
    <name evidence="2" type="ORF">EI97DRAFT_416717</name>
</gene>
<reference evidence="2" key="1">
    <citation type="journal article" date="2020" name="Stud. Mycol.">
        <title>101 Dothideomycetes genomes: a test case for predicting lifestyles and emergence of pathogens.</title>
        <authorList>
            <person name="Haridas S."/>
            <person name="Albert R."/>
            <person name="Binder M."/>
            <person name="Bloem J."/>
            <person name="Labutti K."/>
            <person name="Salamov A."/>
            <person name="Andreopoulos B."/>
            <person name="Baker S."/>
            <person name="Barry K."/>
            <person name="Bills G."/>
            <person name="Bluhm B."/>
            <person name="Cannon C."/>
            <person name="Castanera R."/>
            <person name="Culley D."/>
            <person name="Daum C."/>
            <person name="Ezra D."/>
            <person name="Gonzalez J."/>
            <person name="Henrissat B."/>
            <person name="Kuo A."/>
            <person name="Liang C."/>
            <person name="Lipzen A."/>
            <person name="Lutzoni F."/>
            <person name="Magnuson J."/>
            <person name="Mondo S."/>
            <person name="Nolan M."/>
            <person name="Ohm R."/>
            <person name="Pangilinan J."/>
            <person name="Park H.-J."/>
            <person name="Ramirez L."/>
            <person name="Alfaro M."/>
            <person name="Sun H."/>
            <person name="Tritt A."/>
            <person name="Yoshinaga Y."/>
            <person name="Zwiers L.-H."/>
            <person name="Turgeon B."/>
            <person name="Goodwin S."/>
            <person name="Spatafora J."/>
            <person name="Crous P."/>
            <person name="Grigoriev I."/>
        </authorList>
    </citation>
    <scope>NUCLEOTIDE SEQUENCE</scope>
    <source>
        <strain evidence="2">CBS 379.55</strain>
    </source>
</reference>
<feature type="region of interest" description="Disordered" evidence="1">
    <location>
        <begin position="321"/>
        <end position="348"/>
    </location>
</feature>
<accession>A0A6A6JLU6</accession>
<dbReference type="EMBL" id="ML986490">
    <property type="protein sequence ID" value="KAF2277640.1"/>
    <property type="molecule type" value="Genomic_DNA"/>
</dbReference>
<sequence>MQVHAVPDSERALTSTGRRLPWAYEFADSDHTQRRIPEEKGPFGKARKRGLSRSKTATPARGQDQAKLENLRVIDDIFSKTKQQEAQRESLRTRKPSGPNGSLPISASAPNLIDAAGLDSSLFQGNGSTAAPKEPTEVILWGYGPDQQWAAIDFYEKVSGGIIYEDYDRLPPNTRYNLSLSQHKASSVRSLSKASLRKLNEYVGGDHWIKVTFDSPEAAERACHYSPKVIQGHIVTAQRYVGRGPPEDKAVRASPGSAVASLAGSPNASSSSTLPFGTSSSATASSATATTSVPASMPQRLASEPFLRSTGAFPIDDDETLIPQRQAQPPAPTNTTSTSVETTRQAGRSTLRVKGAKAAVLLPAEKAFLPAPSPWQQTFRSWPVIGWIVGTNHGIIGDQVPRKEDGSFDSANASLYWRMWYNIDSCFGTNFCGVRDAEYED</sequence>
<dbReference type="Gene3D" id="3.30.70.330">
    <property type="match status" value="1"/>
</dbReference>
<feature type="region of interest" description="Disordered" evidence="1">
    <location>
        <begin position="1"/>
        <end position="20"/>
    </location>
</feature>
<evidence type="ECO:0000313" key="3">
    <source>
        <dbReference type="Proteomes" id="UP000800097"/>
    </source>
</evidence>
<dbReference type="RefSeq" id="XP_033655179.1">
    <property type="nucleotide sequence ID" value="XM_033796900.1"/>
</dbReference>
<dbReference type="OrthoDB" id="8033832at2759"/>
<protein>
    <submittedName>
        <fullName evidence="2">Uncharacterized protein</fullName>
    </submittedName>
</protein>
<feature type="region of interest" description="Disordered" evidence="1">
    <location>
        <begin position="243"/>
        <end position="283"/>
    </location>
</feature>
<evidence type="ECO:0000313" key="2">
    <source>
        <dbReference type="EMBL" id="KAF2277640.1"/>
    </source>
</evidence>
<organism evidence="2 3">
    <name type="scientific">Westerdykella ornata</name>
    <dbReference type="NCBI Taxonomy" id="318751"/>
    <lineage>
        <taxon>Eukaryota</taxon>
        <taxon>Fungi</taxon>
        <taxon>Dikarya</taxon>
        <taxon>Ascomycota</taxon>
        <taxon>Pezizomycotina</taxon>
        <taxon>Dothideomycetes</taxon>
        <taxon>Pleosporomycetidae</taxon>
        <taxon>Pleosporales</taxon>
        <taxon>Sporormiaceae</taxon>
        <taxon>Westerdykella</taxon>
    </lineage>
</organism>
<feature type="compositionally biased region" description="Low complexity" evidence="1">
    <location>
        <begin position="260"/>
        <end position="283"/>
    </location>
</feature>
<dbReference type="GeneID" id="54550075"/>
<feature type="region of interest" description="Disordered" evidence="1">
    <location>
        <begin position="82"/>
        <end position="105"/>
    </location>
</feature>
<feature type="region of interest" description="Disordered" evidence="1">
    <location>
        <begin position="27"/>
        <end position="66"/>
    </location>
</feature>
<feature type="compositionally biased region" description="Basic and acidic residues" evidence="1">
    <location>
        <begin position="82"/>
        <end position="92"/>
    </location>
</feature>
<dbReference type="AlphaFoldDB" id="A0A6A6JLU6"/>
<name>A0A6A6JLU6_WESOR</name>
<feature type="compositionally biased region" description="Low complexity" evidence="1">
    <location>
        <begin position="333"/>
        <end position="343"/>
    </location>
</feature>
<evidence type="ECO:0000256" key="1">
    <source>
        <dbReference type="SAM" id="MobiDB-lite"/>
    </source>
</evidence>
<dbReference type="Proteomes" id="UP000800097">
    <property type="component" value="Unassembled WGS sequence"/>
</dbReference>
<keyword evidence="3" id="KW-1185">Reference proteome</keyword>
<dbReference type="InterPro" id="IPR012677">
    <property type="entry name" value="Nucleotide-bd_a/b_plait_sf"/>
</dbReference>
<proteinExistence type="predicted"/>
<feature type="compositionally biased region" description="Basic and acidic residues" evidence="1">
    <location>
        <begin position="28"/>
        <end position="42"/>
    </location>
</feature>